<dbReference type="EMBL" id="SADY01000004">
    <property type="protein sequence ID" value="TQR44312.1"/>
    <property type="molecule type" value="Genomic_DNA"/>
</dbReference>
<reference evidence="1 2" key="1">
    <citation type="submission" date="2018-03" db="EMBL/GenBank/DDBJ databases">
        <title>Aerobic endospore-forming bacteria genome sequencing and assembly.</title>
        <authorList>
            <person name="Cavalcante D.A."/>
            <person name="Driks A."/>
            <person name="Putonti C."/>
            <person name="De-Souza M.T."/>
        </authorList>
    </citation>
    <scope>NUCLEOTIDE SEQUENCE [LARGE SCALE GENOMIC DNA]</scope>
    <source>
        <strain evidence="1 2">SDF0028</strain>
    </source>
</reference>
<dbReference type="SUPFAM" id="SSF56112">
    <property type="entry name" value="Protein kinase-like (PK-like)"/>
    <property type="match status" value="1"/>
</dbReference>
<dbReference type="RefSeq" id="WP_142544445.1">
    <property type="nucleotide sequence ID" value="NZ_SADY01000004.1"/>
</dbReference>
<evidence type="ECO:0008006" key="3">
    <source>
        <dbReference type="Google" id="ProtNLM"/>
    </source>
</evidence>
<evidence type="ECO:0000313" key="2">
    <source>
        <dbReference type="Proteomes" id="UP000316208"/>
    </source>
</evidence>
<sequence>MQHDQQVSKIVDELVEQGLIDGQHLQLKKLKGTTEGVVYILTEQGVPRFTLKMECQEQIRLAKSVLETYSHSKLLPNVLYTNANQTCMLYTYIDGVTHIERGLKRNWLITVVDELINLYQPYAEADIWGRIERPRSSWRQFCEIGIDDARTNVGNVLDTADYELMKSFSEDVLQAIGESPDRFLLHGDTGVHNFVYKDSSIRGVIDPSPMAGPILYDFLYAYCSSPDDLTVDTLLEAYQHLRIQSVEQSILIKEAMIQLYIRIGLSIKHHPHDLPEYLAAWEYWKRISKKIQQGIELTTDYLPEN</sequence>
<comment type="caution">
    <text evidence="1">The sequence shown here is derived from an EMBL/GenBank/DDBJ whole genome shotgun (WGS) entry which is preliminary data.</text>
</comment>
<organism evidence="1 2">
    <name type="scientific">Paenibacillus popilliae</name>
    <name type="common">Bacillus popilliae</name>
    <dbReference type="NCBI Taxonomy" id="78057"/>
    <lineage>
        <taxon>Bacteria</taxon>
        <taxon>Bacillati</taxon>
        <taxon>Bacillota</taxon>
        <taxon>Bacilli</taxon>
        <taxon>Bacillales</taxon>
        <taxon>Paenibacillaceae</taxon>
        <taxon>Paenibacillus</taxon>
    </lineage>
</organism>
<dbReference type="Proteomes" id="UP000316208">
    <property type="component" value="Unassembled WGS sequence"/>
</dbReference>
<name>A0ABY3AP69_PAEPP</name>
<dbReference type="Gene3D" id="3.90.1200.10">
    <property type="match status" value="1"/>
</dbReference>
<evidence type="ECO:0000313" key="1">
    <source>
        <dbReference type="EMBL" id="TQR44312.1"/>
    </source>
</evidence>
<gene>
    <name evidence="1" type="ORF">C7Y44_14275</name>
</gene>
<protein>
    <recommendedName>
        <fullName evidence="3">Aminoglycoside phosphotransferase domain-containing protein</fullName>
    </recommendedName>
</protein>
<accession>A0ABY3AP69</accession>
<keyword evidence="2" id="KW-1185">Reference proteome</keyword>
<proteinExistence type="predicted"/>
<dbReference type="InterPro" id="IPR011009">
    <property type="entry name" value="Kinase-like_dom_sf"/>
</dbReference>